<sequence>MRCYRNIHYAITDISIFTSRRKEHQIPSMHFMSMRYSRNGIWS</sequence>
<accession>A0A1B7NL41</accession>
<dbReference type="Proteomes" id="UP000091918">
    <property type="component" value="Unassembled WGS sequence"/>
</dbReference>
<evidence type="ECO:0000313" key="1">
    <source>
        <dbReference type="EMBL" id="OAX77505.1"/>
    </source>
</evidence>
<protein>
    <submittedName>
        <fullName evidence="1">Uncharacterized protein</fullName>
    </submittedName>
</protein>
<name>A0A1B7NL41_9EURO</name>
<keyword evidence="2" id="KW-1185">Reference proteome</keyword>
<reference evidence="1 2" key="1">
    <citation type="submission" date="2015-07" db="EMBL/GenBank/DDBJ databases">
        <title>Emmonsia species relationships and genome sequence.</title>
        <authorList>
            <person name="Cuomo C.A."/>
            <person name="Schwartz I.S."/>
            <person name="Kenyon C."/>
            <person name="de Hoog G.S."/>
            <person name="Govender N.P."/>
            <person name="Botha A."/>
            <person name="Moreno L."/>
            <person name="de Vries M."/>
            <person name="Munoz J.F."/>
            <person name="Stielow J.B."/>
        </authorList>
    </citation>
    <scope>NUCLEOTIDE SEQUENCE [LARGE SCALE GENOMIC DNA]</scope>
    <source>
        <strain evidence="1 2">CBS 136260</strain>
    </source>
</reference>
<gene>
    <name evidence="1" type="ORF">ACJ72_08197</name>
</gene>
<organism evidence="1 2">
    <name type="scientific">Emergomyces africanus</name>
    <dbReference type="NCBI Taxonomy" id="1955775"/>
    <lineage>
        <taxon>Eukaryota</taxon>
        <taxon>Fungi</taxon>
        <taxon>Dikarya</taxon>
        <taxon>Ascomycota</taxon>
        <taxon>Pezizomycotina</taxon>
        <taxon>Eurotiomycetes</taxon>
        <taxon>Eurotiomycetidae</taxon>
        <taxon>Onygenales</taxon>
        <taxon>Ajellomycetaceae</taxon>
        <taxon>Emergomyces</taxon>
    </lineage>
</organism>
<comment type="caution">
    <text evidence="1">The sequence shown here is derived from an EMBL/GenBank/DDBJ whole genome shotgun (WGS) entry which is preliminary data.</text>
</comment>
<dbReference type="AlphaFoldDB" id="A0A1B7NL41"/>
<evidence type="ECO:0000313" key="2">
    <source>
        <dbReference type="Proteomes" id="UP000091918"/>
    </source>
</evidence>
<proteinExistence type="predicted"/>
<dbReference type="EMBL" id="LGUA01002424">
    <property type="protein sequence ID" value="OAX77505.1"/>
    <property type="molecule type" value="Genomic_DNA"/>
</dbReference>